<dbReference type="InterPro" id="IPR011650">
    <property type="entry name" value="Peptidase_M20_dimer"/>
</dbReference>
<dbReference type="PANTHER" id="PTHR43270">
    <property type="entry name" value="BETA-ALA-HIS DIPEPTIDASE"/>
    <property type="match status" value="1"/>
</dbReference>
<dbReference type="Pfam" id="PF01546">
    <property type="entry name" value="Peptidase_M20"/>
    <property type="match status" value="1"/>
</dbReference>
<dbReference type="Pfam" id="PF00400">
    <property type="entry name" value="WD40"/>
    <property type="match status" value="3"/>
</dbReference>
<dbReference type="InterPro" id="IPR001680">
    <property type="entry name" value="WD40_rpt"/>
</dbReference>
<dbReference type="AlphaFoldDB" id="F8NYA9"/>
<dbReference type="SUPFAM" id="SSF53187">
    <property type="entry name" value="Zn-dependent exopeptidases"/>
    <property type="match status" value="1"/>
</dbReference>
<name>F8NYA9_SERL9</name>
<dbReference type="PANTHER" id="PTHR43270:SF8">
    <property type="entry name" value="DI- AND TRIPEPTIDASE DUG2-RELATED"/>
    <property type="match status" value="1"/>
</dbReference>
<dbReference type="Gene3D" id="3.30.70.360">
    <property type="match status" value="1"/>
</dbReference>
<dbReference type="PROSITE" id="PS50082">
    <property type="entry name" value="WD_REPEATS_2"/>
    <property type="match status" value="1"/>
</dbReference>
<dbReference type="InterPro" id="IPR015943">
    <property type="entry name" value="WD40/YVTN_repeat-like_dom_sf"/>
</dbReference>
<dbReference type="EMBL" id="GL945435">
    <property type="protein sequence ID" value="EGO23581.1"/>
    <property type="molecule type" value="Genomic_DNA"/>
</dbReference>
<evidence type="ECO:0000259" key="6">
    <source>
        <dbReference type="Pfam" id="PF07687"/>
    </source>
</evidence>
<protein>
    <recommendedName>
        <fullName evidence="6">Peptidase M20 dimerisation domain-containing protein</fullName>
    </recommendedName>
</protein>
<gene>
    <name evidence="7" type="ORF">SERLADRAFT_449925</name>
</gene>
<dbReference type="InterPro" id="IPR051458">
    <property type="entry name" value="Cyt/Met_Dipeptidase"/>
</dbReference>
<dbReference type="GO" id="GO:0046872">
    <property type="term" value="F:metal ion binding"/>
    <property type="evidence" value="ECO:0007669"/>
    <property type="project" value="UniProtKB-KW"/>
</dbReference>
<dbReference type="SUPFAM" id="SSF50978">
    <property type="entry name" value="WD40 repeat-like"/>
    <property type="match status" value="1"/>
</dbReference>
<dbReference type="Pfam" id="PF07687">
    <property type="entry name" value="M20_dimer"/>
    <property type="match status" value="1"/>
</dbReference>
<evidence type="ECO:0000256" key="4">
    <source>
        <dbReference type="ARBA" id="ARBA00022801"/>
    </source>
</evidence>
<dbReference type="InterPro" id="IPR036322">
    <property type="entry name" value="WD40_repeat_dom_sf"/>
</dbReference>
<dbReference type="GO" id="GO:0006508">
    <property type="term" value="P:proteolysis"/>
    <property type="evidence" value="ECO:0007669"/>
    <property type="project" value="UniProtKB-KW"/>
</dbReference>
<dbReference type="Gene3D" id="3.40.630.10">
    <property type="entry name" value="Zn peptidases"/>
    <property type="match status" value="1"/>
</dbReference>
<evidence type="ECO:0000313" key="7">
    <source>
        <dbReference type="EMBL" id="EGO23581.1"/>
    </source>
</evidence>
<proteinExistence type="inferred from homology"/>
<comment type="similarity">
    <text evidence="1">Belongs to the peptidase M20A family.</text>
</comment>
<dbReference type="Gene3D" id="2.130.10.10">
    <property type="entry name" value="YVTN repeat-like/Quinoprotein amine dehydrogenase"/>
    <property type="match status" value="2"/>
</dbReference>
<keyword evidence="4" id="KW-0378">Hydrolase</keyword>
<evidence type="ECO:0000256" key="3">
    <source>
        <dbReference type="ARBA" id="ARBA00022723"/>
    </source>
</evidence>
<dbReference type="OrthoDB" id="7832001at2759"/>
<dbReference type="HOGENOM" id="CLU_008535_1_0_1"/>
<organism>
    <name type="scientific">Serpula lacrymans var. lacrymans (strain S7.9)</name>
    <name type="common">Dry rot fungus</name>
    <dbReference type="NCBI Taxonomy" id="578457"/>
    <lineage>
        <taxon>Eukaryota</taxon>
        <taxon>Fungi</taxon>
        <taxon>Dikarya</taxon>
        <taxon>Basidiomycota</taxon>
        <taxon>Agaricomycotina</taxon>
        <taxon>Agaricomycetes</taxon>
        <taxon>Agaricomycetidae</taxon>
        <taxon>Boletales</taxon>
        <taxon>Coniophorineae</taxon>
        <taxon>Serpulaceae</taxon>
        <taxon>Serpula</taxon>
    </lineage>
</organism>
<accession>F8NYA9</accession>
<keyword evidence="2" id="KW-0645">Protease</keyword>
<sequence length="845" mass="93179">MSALDTLFALSLPQPTASLSRSLPSTAPHPHLLHSLSDRNNSVLSLAADRDHIFIGTQCHNISVWDKESFTLKATLRGHTGSILALEYAQDKKWLFSSSEYVWSTITLLPIYVLHPYLETGAGDLFSLVWCSSLQTLYIGCQNTSLQWFDFSREQFFDSYGSGTSTPSRKAHKFFDSYPQYQHRPADIFASNGSPSMTPSTSGDGVPTLSVPAPRASLNIPARNVVDSAHFGYIYCMALLPSNREGCDDVISPENVDIQLVTGSGDETVKLWKCGPAGPTLTHTFDCCDGAVLSLAAREETIYAGCQDGYVKIWDLETKTLVRTIIVQENVDVLSLSLMQSDLYTCSANGQIQRWSLSFDCTASWRAHDGIVLSSIVTRSKGSKSFFLLSGANDGMINVWKSETMTYALSMFVSIPSVSCESAHREDCRQAAIWLKKCLHQLGAESTLLSTYEGGNPLVLAKFQGTQTKHRKPRILFYGHYDVISAPSEGWNSDPFTVTGRNGYLYGRGVTDNKGPILAVACAAAELLGKRSLGVDLTMLIEGEEETGSRGFVDAVKKYKNLIGDVDVIILSNSTWITDYPPCITYGLRGVVHCSVEISSNSPDLHSGVEGGAAAEPMMDMINVLATLTDSERKVNIPRFYDDVRPLTEEEEKLYDLLSQVTQRPGSSLSSRWREPSLTVHNIEVSGPKNSTVIPGKVKTQLSLRVVPDQDLQSIANSLVDHLKTSFQKLNSPNEFDVNVNHTADWWLGNLDDPWFQTLEAAVRDEWGVDPLRIREGGSIPSIPYLEREFGCQALHLPLGQSTDQAHLPNERISLSNLRRGKSVFQRFLLGVADNDTLFLNPTKS</sequence>
<evidence type="ECO:0000256" key="1">
    <source>
        <dbReference type="ARBA" id="ARBA00006247"/>
    </source>
</evidence>
<evidence type="ECO:0000256" key="5">
    <source>
        <dbReference type="PROSITE-ProRule" id="PRU00221"/>
    </source>
</evidence>
<evidence type="ECO:0000256" key="2">
    <source>
        <dbReference type="ARBA" id="ARBA00022670"/>
    </source>
</evidence>
<dbReference type="GO" id="GO:0006751">
    <property type="term" value="P:glutathione catabolic process"/>
    <property type="evidence" value="ECO:0007669"/>
    <property type="project" value="InterPro"/>
</dbReference>
<reference evidence="7" key="1">
    <citation type="submission" date="2011-04" db="EMBL/GenBank/DDBJ databases">
        <title>Evolution of plant cell wall degrading machinery underlies the functional diversity of forest fungi.</title>
        <authorList>
            <consortium name="US DOE Joint Genome Institute (JGI-PGF)"/>
            <person name="Eastwood D.C."/>
            <person name="Floudas D."/>
            <person name="Binder M."/>
            <person name="Majcherczyk A."/>
            <person name="Schneider P."/>
            <person name="Aerts A."/>
            <person name="Asiegbu F.O."/>
            <person name="Baker S.E."/>
            <person name="Barry K."/>
            <person name="Bendiksby M."/>
            <person name="Blumentritt M."/>
            <person name="Coutinho P.M."/>
            <person name="Cullen D."/>
            <person name="Cullen D."/>
            <person name="Gathman A."/>
            <person name="Goodell B."/>
            <person name="Henrissat B."/>
            <person name="Ihrmark K."/>
            <person name="Kauserud H."/>
            <person name="Kohler A."/>
            <person name="LaButti K."/>
            <person name="Lapidus A."/>
            <person name="Lavin J.L."/>
            <person name="Lee Y.-H."/>
            <person name="Lindquist E."/>
            <person name="Lilly W."/>
            <person name="Lucas S."/>
            <person name="Morin E."/>
            <person name="Murat C."/>
            <person name="Oguiza J.A."/>
            <person name="Park J."/>
            <person name="Pisabarro A.G."/>
            <person name="Riley R."/>
            <person name="Rosling A."/>
            <person name="Salamov A."/>
            <person name="Schmidt O."/>
            <person name="Schmutz J."/>
            <person name="Skrede I."/>
            <person name="Stenlid J."/>
            <person name="Wiebenga A."/>
            <person name="Xie X."/>
            <person name="Kues U."/>
            <person name="Hibbett D.S."/>
            <person name="Hoffmeister D."/>
            <person name="Hogberg N."/>
            <person name="Martin F."/>
            <person name="Grigoriev I.V."/>
            <person name="Watkinson S.C."/>
        </authorList>
    </citation>
    <scope>NUCLEOTIDE SEQUENCE</scope>
    <source>
        <strain evidence="7">S7.9</strain>
    </source>
</reference>
<keyword evidence="3" id="KW-0479">Metal-binding</keyword>
<dbReference type="PIRSF" id="PIRSF037237">
    <property type="entry name" value="Peptidase_WD_repeats_DUG2"/>
    <property type="match status" value="1"/>
</dbReference>
<dbReference type="GeneID" id="18816595"/>
<dbReference type="RefSeq" id="XP_007319343.1">
    <property type="nucleotide sequence ID" value="XM_007319281.1"/>
</dbReference>
<dbReference type="InterPro" id="IPR002933">
    <property type="entry name" value="Peptidase_M20"/>
</dbReference>
<dbReference type="InterPro" id="IPR017149">
    <property type="entry name" value="GSH_degradosome_Dug2"/>
</dbReference>
<dbReference type="SMART" id="SM00320">
    <property type="entry name" value="WD40"/>
    <property type="match status" value="7"/>
</dbReference>
<dbReference type="Proteomes" id="UP000008064">
    <property type="component" value="Unassembled WGS sequence"/>
</dbReference>
<dbReference type="KEGG" id="sla:SERLADRAFT_449925"/>
<feature type="repeat" description="WD" evidence="5">
    <location>
        <begin position="302"/>
        <end position="324"/>
    </location>
</feature>
<keyword evidence="5" id="KW-0853">WD repeat</keyword>
<feature type="domain" description="Peptidase M20 dimerisation" evidence="6">
    <location>
        <begin position="587"/>
        <end position="726"/>
    </location>
</feature>
<dbReference type="GO" id="GO:0008233">
    <property type="term" value="F:peptidase activity"/>
    <property type="evidence" value="ECO:0007669"/>
    <property type="project" value="UniProtKB-KW"/>
</dbReference>